<proteinExistence type="predicted"/>
<keyword evidence="2" id="KW-0496">Mitochondrion</keyword>
<feature type="transmembrane region" description="Helical" evidence="1">
    <location>
        <begin position="12"/>
        <end position="30"/>
    </location>
</feature>
<protein>
    <submittedName>
        <fullName evidence="2">ATP synthase F0 subunit 8</fullName>
    </submittedName>
</protein>
<evidence type="ECO:0000313" key="2">
    <source>
        <dbReference type="EMBL" id="AEX88785.1"/>
    </source>
</evidence>
<gene>
    <name evidence="2" type="primary">ATP8</name>
</gene>
<dbReference type="AlphaFoldDB" id="H2E3M3"/>
<reference evidence="2" key="1">
    <citation type="journal article" date="2012" name="Mol. Phylogenet. Evol.">
        <title>Phylogeny and historical biogeography of ancient assassin spiders (Araneae: Archaeidae) in the Australian mesic zone: Evidence for Miocene speciation within Tertiary refugia.</title>
        <authorList>
            <person name="Rix M.G."/>
            <person name="Harvey M.S."/>
        </authorList>
    </citation>
    <scope>NUCLEOTIDE SEQUENCE</scope>
</reference>
<keyword evidence="1" id="KW-0812">Transmembrane</keyword>
<sequence>MPQLSPQSWMLYILNMILLLIVMILFYEVSTKIKSSDTFKINDNMMWLW</sequence>
<organism evidence="2">
    <name type="scientific">Otiothops birabeni</name>
    <dbReference type="NCBI Taxonomy" id="489295"/>
    <lineage>
        <taxon>Eukaryota</taxon>
        <taxon>Metazoa</taxon>
        <taxon>Ecdysozoa</taxon>
        <taxon>Arthropoda</taxon>
        <taxon>Chelicerata</taxon>
        <taxon>Arachnida</taxon>
        <taxon>Araneae</taxon>
        <taxon>Araneomorphae</taxon>
        <taxon>Entelegynae</taxon>
        <taxon>Palpimanoidea</taxon>
        <taxon>Palpimanidae</taxon>
        <taxon>Otiothops</taxon>
    </lineage>
</organism>
<keyword evidence="1" id="KW-1133">Transmembrane helix</keyword>
<evidence type="ECO:0000256" key="1">
    <source>
        <dbReference type="SAM" id="Phobius"/>
    </source>
</evidence>
<geneLocation type="mitochondrion" evidence="2"/>
<keyword evidence="1" id="KW-0472">Membrane</keyword>
<accession>H2E3M3</accession>
<name>H2E3M3_9ARAC</name>
<dbReference type="EMBL" id="JN715994">
    <property type="protein sequence ID" value="AEX88785.1"/>
    <property type="molecule type" value="Genomic_DNA"/>
</dbReference>